<keyword evidence="7" id="KW-0560">Oxidoreductase</keyword>
<sequence>MSLPVGGTASAARLQGAPLRPAARLPRPSLRSATQAAHRVTETIIDNGQDVTPQEHSGVDLGRRSLMLGAATLAAALGAGVSPAAPPAFAAGVLQPEIYGDEDAQQAVFDTTTKAVRYVLPRRGRSEVPLLAGALLRAAFHDAGTFNAKDGSIQTGANGSLQYEEKQPQNAGLKPGIDVLVDLHQDLKKMNCPVTMADLIQIAGAESVAIAGGPKIKVPIGRMDVTEGSNDVMTQLPSPGNTAKELIDLFEGNTYTTQDLVALSGAHTIGKARFFPKTPPELEGTPKTFDNVYYKELLNGEGAFPSDRALVSNPTTKAIVETFASDKSAFFKAFEDAYLKMGMKGINAKNTVAPELPSGGNFCRFDAKLIRA</sequence>
<dbReference type="GO" id="GO:0000302">
    <property type="term" value="P:response to reactive oxygen species"/>
    <property type="evidence" value="ECO:0007669"/>
    <property type="project" value="TreeGrafter"/>
</dbReference>
<dbReference type="InterPro" id="IPR044831">
    <property type="entry name" value="Ccp1-like"/>
</dbReference>
<organism evidence="11 12">
    <name type="scientific">Ostreobium quekettii</name>
    <dbReference type="NCBI Taxonomy" id="121088"/>
    <lineage>
        <taxon>Eukaryota</taxon>
        <taxon>Viridiplantae</taxon>
        <taxon>Chlorophyta</taxon>
        <taxon>core chlorophytes</taxon>
        <taxon>Ulvophyceae</taxon>
        <taxon>TCBD clade</taxon>
        <taxon>Bryopsidales</taxon>
        <taxon>Ostreobineae</taxon>
        <taxon>Ostreobiaceae</taxon>
        <taxon>Ostreobium</taxon>
    </lineage>
</organism>
<dbReference type="OrthoDB" id="2859658at2759"/>
<proteinExistence type="inferred from homology"/>
<dbReference type="InterPro" id="IPR010255">
    <property type="entry name" value="Haem_peroxidase_sf"/>
</dbReference>
<dbReference type="GO" id="GO:0046872">
    <property type="term" value="F:metal ion binding"/>
    <property type="evidence" value="ECO:0007669"/>
    <property type="project" value="UniProtKB-KW"/>
</dbReference>
<reference evidence="11" key="1">
    <citation type="submission" date="2020-12" db="EMBL/GenBank/DDBJ databases">
        <authorList>
            <person name="Iha C."/>
        </authorList>
    </citation>
    <scope>NUCLEOTIDE SEQUENCE</scope>
</reference>
<dbReference type="EC" id="1.11.1.11" evidence="3"/>
<keyword evidence="12" id="KW-1185">Reference proteome</keyword>
<keyword evidence="6" id="KW-0479">Metal-binding</keyword>
<dbReference type="GO" id="GO:0020037">
    <property type="term" value="F:heme binding"/>
    <property type="evidence" value="ECO:0007669"/>
    <property type="project" value="InterPro"/>
</dbReference>
<dbReference type="AlphaFoldDB" id="A0A8S1JID1"/>
<evidence type="ECO:0000256" key="8">
    <source>
        <dbReference type="ARBA" id="ARBA00023004"/>
    </source>
</evidence>
<keyword evidence="8" id="KW-0408">Iron</keyword>
<dbReference type="InterPro" id="IPR006311">
    <property type="entry name" value="TAT_signal"/>
</dbReference>
<dbReference type="PROSITE" id="PS50873">
    <property type="entry name" value="PEROXIDASE_4"/>
    <property type="match status" value="1"/>
</dbReference>
<dbReference type="InterPro" id="IPR002207">
    <property type="entry name" value="Peroxidase_I"/>
</dbReference>
<dbReference type="PANTHER" id="PTHR31356:SF8">
    <property type="entry name" value="L-ASCORBATE PEROXIDASE 6-RELATED"/>
    <property type="match status" value="1"/>
</dbReference>
<dbReference type="PRINTS" id="PR00458">
    <property type="entry name" value="PEROXIDASE"/>
</dbReference>
<evidence type="ECO:0000313" key="11">
    <source>
        <dbReference type="EMBL" id="CAD7704800.1"/>
    </source>
</evidence>
<dbReference type="InterPro" id="IPR019793">
    <property type="entry name" value="Peroxidases_heam-ligand_BS"/>
</dbReference>
<dbReference type="GO" id="GO:0016688">
    <property type="term" value="F:L-ascorbate peroxidase activity"/>
    <property type="evidence" value="ECO:0007669"/>
    <property type="project" value="UniProtKB-EC"/>
</dbReference>
<evidence type="ECO:0000256" key="5">
    <source>
        <dbReference type="ARBA" id="ARBA00022617"/>
    </source>
</evidence>
<dbReference type="PRINTS" id="PR00459">
    <property type="entry name" value="ASPEROXIDASE"/>
</dbReference>
<evidence type="ECO:0000256" key="2">
    <source>
        <dbReference type="ARBA" id="ARBA00006873"/>
    </source>
</evidence>
<dbReference type="Gene3D" id="1.10.420.10">
    <property type="entry name" value="Peroxidase, domain 2"/>
    <property type="match status" value="2"/>
</dbReference>
<dbReference type="Gene3D" id="1.10.520.10">
    <property type="match status" value="1"/>
</dbReference>
<protein>
    <recommendedName>
        <fullName evidence="3">L-ascorbate peroxidase</fullName>
        <ecNumber evidence="3">1.11.1.11</ecNumber>
    </recommendedName>
</protein>
<dbReference type="InterPro" id="IPR019794">
    <property type="entry name" value="Peroxidases_AS"/>
</dbReference>
<comment type="similarity">
    <text evidence="2">Belongs to the peroxidase family. Ascorbate peroxidase subfamily.</text>
</comment>
<dbReference type="GO" id="GO:0034599">
    <property type="term" value="P:cellular response to oxidative stress"/>
    <property type="evidence" value="ECO:0007669"/>
    <property type="project" value="InterPro"/>
</dbReference>
<evidence type="ECO:0000256" key="9">
    <source>
        <dbReference type="SAM" id="MobiDB-lite"/>
    </source>
</evidence>
<comment type="cofactor">
    <cofactor evidence="1">
        <name>heme b</name>
        <dbReference type="ChEBI" id="CHEBI:60344"/>
    </cofactor>
</comment>
<accession>A0A8S1JID1</accession>
<keyword evidence="5" id="KW-0349">Heme</keyword>
<evidence type="ECO:0000256" key="6">
    <source>
        <dbReference type="ARBA" id="ARBA00022723"/>
    </source>
</evidence>
<evidence type="ECO:0000256" key="3">
    <source>
        <dbReference type="ARBA" id="ARBA00012940"/>
    </source>
</evidence>
<dbReference type="PANTHER" id="PTHR31356">
    <property type="entry name" value="THYLAKOID LUMENAL 29 KDA PROTEIN, CHLOROPLASTIC-RELATED"/>
    <property type="match status" value="1"/>
</dbReference>
<dbReference type="EMBL" id="CAJHUC010002956">
    <property type="protein sequence ID" value="CAD7704800.1"/>
    <property type="molecule type" value="Genomic_DNA"/>
</dbReference>
<gene>
    <name evidence="11" type="ORF">OSTQU699_LOCUS10155</name>
</gene>
<dbReference type="SUPFAM" id="SSF48113">
    <property type="entry name" value="Heme-dependent peroxidases"/>
    <property type="match status" value="1"/>
</dbReference>
<dbReference type="PROSITE" id="PS51318">
    <property type="entry name" value="TAT"/>
    <property type="match status" value="1"/>
</dbReference>
<dbReference type="GO" id="GO:0042744">
    <property type="term" value="P:hydrogen peroxide catabolic process"/>
    <property type="evidence" value="ECO:0007669"/>
    <property type="project" value="TreeGrafter"/>
</dbReference>
<evidence type="ECO:0000256" key="4">
    <source>
        <dbReference type="ARBA" id="ARBA00022559"/>
    </source>
</evidence>
<dbReference type="InterPro" id="IPR002016">
    <property type="entry name" value="Haem_peroxidase"/>
</dbReference>
<dbReference type="PROSITE" id="PS00435">
    <property type="entry name" value="PEROXIDASE_1"/>
    <property type="match status" value="1"/>
</dbReference>
<comment type="caution">
    <text evidence="11">The sequence shown here is derived from an EMBL/GenBank/DDBJ whole genome shotgun (WGS) entry which is preliminary data.</text>
</comment>
<dbReference type="PROSITE" id="PS00436">
    <property type="entry name" value="PEROXIDASE_2"/>
    <property type="match status" value="1"/>
</dbReference>
<evidence type="ECO:0000313" key="12">
    <source>
        <dbReference type="Proteomes" id="UP000708148"/>
    </source>
</evidence>
<name>A0A8S1JID1_9CHLO</name>
<feature type="domain" description="Plant heme peroxidase family profile" evidence="10">
    <location>
        <begin position="129"/>
        <end position="372"/>
    </location>
</feature>
<evidence type="ECO:0000256" key="7">
    <source>
        <dbReference type="ARBA" id="ARBA00023002"/>
    </source>
</evidence>
<feature type="region of interest" description="Disordered" evidence="9">
    <location>
        <begin position="1"/>
        <end position="34"/>
    </location>
</feature>
<feature type="compositionally biased region" description="Low complexity" evidence="9">
    <location>
        <begin position="11"/>
        <end position="33"/>
    </location>
</feature>
<evidence type="ECO:0000256" key="1">
    <source>
        <dbReference type="ARBA" id="ARBA00001970"/>
    </source>
</evidence>
<dbReference type="Proteomes" id="UP000708148">
    <property type="component" value="Unassembled WGS sequence"/>
</dbReference>
<keyword evidence="4" id="KW-0575">Peroxidase</keyword>
<dbReference type="Pfam" id="PF00141">
    <property type="entry name" value="peroxidase"/>
    <property type="match status" value="1"/>
</dbReference>
<evidence type="ECO:0000259" key="10">
    <source>
        <dbReference type="PROSITE" id="PS50873"/>
    </source>
</evidence>